<gene>
    <name evidence="7" type="ORF">G6042_08030</name>
</gene>
<dbReference type="PANTHER" id="PTHR30250">
    <property type="entry name" value="PST FAMILY PREDICTED COLANIC ACID TRANSPORTER"/>
    <property type="match status" value="1"/>
</dbReference>
<keyword evidence="4 6" id="KW-1133">Transmembrane helix</keyword>
<name>A0ABX1QVZ7_9FLAO</name>
<reference evidence="7 8" key="1">
    <citation type="submission" date="2020-02" db="EMBL/GenBank/DDBJ databases">
        <title>Flavobacterium sp. genome.</title>
        <authorList>
            <person name="Jung H.S."/>
            <person name="Baek J.H."/>
            <person name="Jeon C.O."/>
        </authorList>
    </citation>
    <scope>NUCLEOTIDE SEQUENCE [LARGE SCALE GENOMIC DNA]</scope>
    <source>
        <strain evidence="7 8">SE-s27</strain>
    </source>
</reference>
<feature type="transmembrane region" description="Helical" evidence="6">
    <location>
        <begin position="383"/>
        <end position="401"/>
    </location>
</feature>
<feature type="transmembrane region" description="Helical" evidence="6">
    <location>
        <begin position="413"/>
        <end position="431"/>
    </location>
</feature>
<evidence type="ECO:0000256" key="5">
    <source>
        <dbReference type="ARBA" id="ARBA00023136"/>
    </source>
</evidence>
<feature type="transmembrane region" description="Helical" evidence="6">
    <location>
        <begin position="359"/>
        <end position="377"/>
    </location>
</feature>
<dbReference type="InterPro" id="IPR050833">
    <property type="entry name" value="Poly_Biosynth_Transport"/>
</dbReference>
<dbReference type="PANTHER" id="PTHR30250:SF11">
    <property type="entry name" value="O-ANTIGEN TRANSPORTER-RELATED"/>
    <property type="match status" value="1"/>
</dbReference>
<feature type="transmembrane region" description="Helical" evidence="6">
    <location>
        <begin position="248"/>
        <end position="268"/>
    </location>
</feature>
<keyword evidence="5 6" id="KW-0472">Membrane</keyword>
<dbReference type="Pfam" id="PF13440">
    <property type="entry name" value="Polysacc_synt_3"/>
    <property type="match status" value="1"/>
</dbReference>
<proteinExistence type="predicted"/>
<keyword evidence="8" id="KW-1185">Reference proteome</keyword>
<feature type="transmembrane region" description="Helical" evidence="6">
    <location>
        <begin position="437"/>
        <end position="455"/>
    </location>
</feature>
<feature type="transmembrane region" description="Helical" evidence="6">
    <location>
        <begin position="289"/>
        <end position="311"/>
    </location>
</feature>
<evidence type="ECO:0000256" key="4">
    <source>
        <dbReference type="ARBA" id="ARBA00022989"/>
    </source>
</evidence>
<evidence type="ECO:0000313" key="7">
    <source>
        <dbReference type="EMBL" id="NMH25215.1"/>
    </source>
</evidence>
<accession>A0ABX1QVZ7</accession>
<keyword evidence="3 6" id="KW-0812">Transmembrane</keyword>
<dbReference type="EMBL" id="JAAMPT010000206">
    <property type="protein sequence ID" value="NMH25215.1"/>
    <property type="molecule type" value="Genomic_DNA"/>
</dbReference>
<feature type="transmembrane region" description="Helical" evidence="6">
    <location>
        <begin position="7"/>
        <end position="32"/>
    </location>
</feature>
<comment type="subcellular location">
    <subcellularLocation>
        <location evidence="1">Cell membrane</location>
        <topology evidence="1">Multi-pass membrane protein</topology>
    </subcellularLocation>
</comment>
<evidence type="ECO:0000256" key="1">
    <source>
        <dbReference type="ARBA" id="ARBA00004651"/>
    </source>
</evidence>
<keyword evidence="2" id="KW-1003">Cell membrane</keyword>
<evidence type="ECO:0000256" key="2">
    <source>
        <dbReference type="ARBA" id="ARBA00022475"/>
    </source>
</evidence>
<feature type="transmembrane region" description="Helical" evidence="6">
    <location>
        <begin position="323"/>
        <end position="347"/>
    </location>
</feature>
<organism evidence="7 8">
    <name type="scientific">Flavobacterium solisilvae</name>
    <dbReference type="NCBI Taxonomy" id="1852019"/>
    <lineage>
        <taxon>Bacteria</taxon>
        <taxon>Pseudomonadati</taxon>
        <taxon>Bacteroidota</taxon>
        <taxon>Flavobacteriia</taxon>
        <taxon>Flavobacteriales</taxon>
        <taxon>Flavobacteriaceae</taxon>
        <taxon>Flavobacterium</taxon>
    </lineage>
</organism>
<sequence>MMQVFRILISVVSSKFVALYLGPIGLGLVSLLNNATSIITAITNFEFLTVATREVALIKGSEDNSALSKTIATLQKMAVFIGLFGAIVSLFFSKTLSYFTFGTQEKQHWFILLSVYFIITSFSNARMAILQGMNNIKRLAICNIIAAFLTASGTIIIYYFYRIEGIIWVILYSSVVLFLITMYFTRNYSLKFTPFNLTEFYKQSSPIFKLGFFMSINLILGQISKFIIKLYINDGGDSLQIIGYYEVSIVILVNYLGLIFNAMALDFYPKLSTISTDNEKVKQLVNNQIEIALILVTPAIVLMYIIAPFLIKLFYTAEFSSSFLILKMALFSVILKAVVFPIGYIVLVKGNKKLFFKQALFGDIVNLILSIVLYHFFGLFGLGLAAVLNGVFFGIYIYLMVNKHYNFNFFSEGKRLVLINLFIGLVAIAIVYSFEQFYMYIFISILFIISALYSLKELNKRINLKHFISEKINRRK</sequence>
<evidence type="ECO:0000256" key="6">
    <source>
        <dbReference type="SAM" id="Phobius"/>
    </source>
</evidence>
<feature type="transmembrane region" description="Helical" evidence="6">
    <location>
        <begin position="166"/>
        <end position="185"/>
    </location>
</feature>
<evidence type="ECO:0000313" key="8">
    <source>
        <dbReference type="Proteomes" id="UP000767947"/>
    </source>
</evidence>
<feature type="transmembrane region" description="Helical" evidence="6">
    <location>
        <begin position="139"/>
        <end position="160"/>
    </location>
</feature>
<feature type="transmembrane region" description="Helical" evidence="6">
    <location>
        <begin position="38"/>
        <end position="56"/>
    </location>
</feature>
<feature type="transmembrane region" description="Helical" evidence="6">
    <location>
        <begin position="107"/>
        <end position="127"/>
    </location>
</feature>
<dbReference type="Proteomes" id="UP000767947">
    <property type="component" value="Unassembled WGS sequence"/>
</dbReference>
<feature type="transmembrane region" description="Helical" evidence="6">
    <location>
        <begin position="206"/>
        <end position="228"/>
    </location>
</feature>
<comment type="caution">
    <text evidence="7">The sequence shown here is derived from an EMBL/GenBank/DDBJ whole genome shotgun (WGS) entry which is preliminary data.</text>
</comment>
<feature type="transmembrane region" description="Helical" evidence="6">
    <location>
        <begin position="77"/>
        <end position="101"/>
    </location>
</feature>
<evidence type="ECO:0000256" key="3">
    <source>
        <dbReference type="ARBA" id="ARBA00022692"/>
    </source>
</evidence>
<protein>
    <submittedName>
        <fullName evidence="7">Oligosaccharide flippase family protein</fullName>
    </submittedName>
</protein>